<reference evidence="1" key="1">
    <citation type="submission" date="2020-04" db="EMBL/GenBank/DDBJ databases">
        <authorList>
            <person name="Chiriac C."/>
            <person name="Salcher M."/>
            <person name="Ghai R."/>
            <person name="Kavagutti S V."/>
        </authorList>
    </citation>
    <scope>NUCLEOTIDE SEQUENCE</scope>
</reference>
<proteinExistence type="predicted"/>
<organism evidence="1">
    <name type="scientific">uncultured Caudovirales phage</name>
    <dbReference type="NCBI Taxonomy" id="2100421"/>
    <lineage>
        <taxon>Viruses</taxon>
        <taxon>Duplodnaviria</taxon>
        <taxon>Heunggongvirae</taxon>
        <taxon>Uroviricota</taxon>
        <taxon>Caudoviricetes</taxon>
        <taxon>Peduoviridae</taxon>
        <taxon>Maltschvirus</taxon>
        <taxon>Maltschvirus maltsch</taxon>
    </lineage>
</organism>
<sequence length="81" mass="9377">MTEEQIISLARQAGGHDIDNGKLWIGTTNSEFLITFAKLILDQQQTWQDLTEEEKNSIWTTCYGLWDCLENTQNKLKDKNT</sequence>
<protein>
    <submittedName>
        <fullName evidence="1">Uncharacterized protein</fullName>
    </submittedName>
</protein>
<accession>A0A6J5LM24</accession>
<name>A0A6J5LM24_9CAUD</name>
<gene>
    <name evidence="1" type="ORF">UFOVP251_16</name>
</gene>
<evidence type="ECO:0000313" key="1">
    <source>
        <dbReference type="EMBL" id="CAB4132799.1"/>
    </source>
</evidence>
<dbReference type="EMBL" id="LR796272">
    <property type="protein sequence ID" value="CAB4132799.1"/>
    <property type="molecule type" value="Genomic_DNA"/>
</dbReference>